<dbReference type="PANTHER" id="PTHR13799">
    <property type="entry name" value="NGG1 INTERACTING FACTOR 3"/>
    <property type="match status" value="1"/>
</dbReference>
<dbReference type="InterPro" id="IPR002678">
    <property type="entry name" value="DUF34/NIF3"/>
</dbReference>
<dbReference type="Proteomes" id="UP000683139">
    <property type="component" value="Unassembled WGS sequence"/>
</dbReference>
<proteinExistence type="inferred from homology"/>
<feature type="binding site" evidence="4">
    <location>
        <position position="232"/>
    </location>
    <ligand>
        <name>a divalent metal cation</name>
        <dbReference type="ChEBI" id="CHEBI:60240"/>
        <label>1</label>
    </ligand>
</feature>
<dbReference type="PANTHER" id="PTHR13799:SF14">
    <property type="entry name" value="GTP CYCLOHYDROLASE 1 TYPE 2 HOMOLOG"/>
    <property type="match status" value="1"/>
</dbReference>
<dbReference type="Pfam" id="PF01784">
    <property type="entry name" value="DUF34_NIF3"/>
    <property type="match status" value="1"/>
</dbReference>
<keyword evidence="3 4" id="KW-0479">Metal-binding</keyword>
<sequence>MKVQEVIDRILLDCCGGKKLEETCDVLASGHMEMEVKGIVTTFMATADVIKEAIALGANLIITHEPTYFTGKDHTDWLTEDAVYAEKKKLIDEHQITIWRFHDHMHMADTDRIYDGLIKELEWDAFKADTNSPWIYELESTTVKELAQYLKNKLGMKTIRVVGNPEMSCSRVGILVGGGSLGLGREQMPMELMNEKNLDVMLCGEITEWTLCAYVNDAAMLGLKKAMIVIGHERSEEWGMKHMAEWLAPLVEGVPVSFVDAKEPFHYV</sequence>
<comment type="caution">
    <text evidence="5">The sequence shown here is derived from an EMBL/GenBank/DDBJ whole genome shotgun (WGS) entry which is preliminary data.</text>
</comment>
<evidence type="ECO:0000256" key="3">
    <source>
        <dbReference type="ARBA" id="ARBA00022723"/>
    </source>
</evidence>
<comment type="similarity">
    <text evidence="1">Belongs to the GTP cyclohydrolase I type 2/NIF3 family.</text>
</comment>
<dbReference type="InterPro" id="IPR036069">
    <property type="entry name" value="DUF34/NIF3_sf"/>
</dbReference>
<dbReference type="EMBL" id="BOSE01000002">
    <property type="protein sequence ID" value="GIP15949.1"/>
    <property type="molecule type" value="Genomic_DNA"/>
</dbReference>
<evidence type="ECO:0000256" key="1">
    <source>
        <dbReference type="ARBA" id="ARBA00006964"/>
    </source>
</evidence>
<gene>
    <name evidence="5" type="ORF">J40TS1_15910</name>
</gene>
<feature type="binding site" evidence="4">
    <location>
        <position position="64"/>
    </location>
    <ligand>
        <name>a divalent metal cation</name>
        <dbReference type="ChEBI" id="CHEBI:60240"/>
        <label>2</label>
    </ligand>
</feature>
<reference evidence="5" key="1">
    <citation type="submission" date="2021-03" db="EMBL/GenBank/DDBJ databases">
        <title>Antimicrobial resistance genes in bacteria isolated from Japanese honey, and their potential for conferring macrolide and lincosamide resistance in the American foulbrood pathogen Paenibacillus larvae.</title>
        <authorList>
            <person name="Okamoto M."/>
            <person name="Kumagai M."/>
            <person name="Kanamori H."/>
            <person name="Takamatsu D."/>
        </authorList>
    </citation>
    <scope>NUCLEOTIDE SEQUENCE</scope>
    <source>
        <strain evidence="5">J40TS1</strain>
    </source>
</reference>
<name>A0A919YPM1_9BACL</name>
<dbReference type="Gene3D" id="3.40.1390.30">
    <property type="entry name" value="NIF3 (NGG1p interacting factor 3)-like"/>
    <property type="match status" value="2"/>
</dbReference>
<dbReference type="GO" id="GO:0046872">
    <property type="term" value="F:metal ion binding"/>
    <property type="evidence" value="ECO:0007669"/>
    <property type="project" value="UniProtKB-KW"/>
</dbReference>
<organism evidence="5 6">
    <name type="scientific">Paenibacillus montaniterrae</name>
    <dbReference type="NCBI Taxonomy" id="429341"/>
    <lineage>
        <taxon>Bacteria</taxon>
        <taxon>Bacillati</taxon>
        <taxon>Bacillota</taxon>
        <taxon>Bacilli</taxon>
        <taxon>Bacillales</taxon>
        <taxon>Paenibacillaceae</taxon>
        <taxon>Paenibacillus</taxon>
    </lineage>
</organism>
<evidence type="ECO:0000313" key="6">
    <source>
        <dbReference type="Proteomes" id="UP000683139"/>
    </source>
</evidence>
<dbReference type="SUPFAM" id="SSF102705">
    <property type="entry name" value="NIF3 (NGG1p interacting factor 3)-like"/>
    <property type="match status" value="1"/>
</dbReference>
<accession>A0A919YPM1</accession>
<evidence type="ECO:0000313" key="5">
    <source>
        <dbReference type="EMBL" id="GIP15949.1"/>
    </source>
</evidence>
<protein>
    <recommendedName>
        <fullName evidence="2">GTP cyclohydrolase 1 type 2 homolog</fullName>
    </recommendedName>
</protein>
<evidence type="ECO:0000256" key="4">
    <source>
        <dbReference type="PIRSR" id="PIRSR602678-1"/>
    </source>
</evidence>
<keyword evidence="6" id="KW-1185">Reference proteome</keyword>
<dbReference type="AlphaFoldDB" id="A0A919YPM1"/>
<dbReference type="RefSeq" id="WP_213514207.1">
    <property type="nucleotide sequence ID" value="NZ_BOSE01000002.1"/>
</dbReference>
<dbReference type="GO" id="GO:0005737">
    <property type="term" value="C:cytoplasm"/>
    <property type="evidence" value="ECO:0007669"/>
    <property type="project" value="TreeGrafter"/>
</dbReference>
<feature type="binding site" evidence="4">
    <location>
        <position position="236"/>
    </location>
    <ligand>
        <name>a divalent metal cation</name>
        <dbReference type="ChEBI" id="CHEBI:60240"/>
        <label>1</label>
    </ligand>
</feature>
<evidence type="ECO:0000256" key="2">
    <source>
        <dbReference type="ARBA" id="ARBA00022112"/>
    </source>
</evidence>